<protein>
    <submittedName>
        <fullName evidence="2">Uncharacterized protein</fullName>
    </submittedName>
</protein>
<feature type="compositionally biased region" description="Low complexity" evidence="1">
    <location>
        <begin position="56"/>
        <end position="76"/>
    </location>
</feature>
<proteinExistence type="predicted"/>
<evidence type="ECO:0000313" key="3">
    <source>
        <dbReference type="Proteomes" id="UP001321749"/>
    </source>
</evidence>
<evidence type="ECO:0000256" key="1">
    <source>
        <dbReference type="SAM" id="MobiDB-lite"/>
    </source>
</evidence>
<reference evidence="2" key="2">
    <citation type="submission" date="2023-06" db="EMBL/GenBank/DDBJ databases">
        <authorList>
            <consortium name="Lawrence Berkeley National Laboratory"/>
            <person name="Mondo S.J."/>
            <person name="Hensen N."/>
            <person name="Bonometti L."/>
            <person name="Westerberg I."/>
            <person name="Brannstrom I.O."/>
            <person name="Guillou S."/>
            <person name="Cros-Aarteil S."/>
            <person name="Calhoun S."/>
            <person name="Haridas S."/>
            <person name="Kuo A."/>
            <person name="Pangilinan J."/>
            <person name="Riley R."/>
            <person name="Labutti K."/>
            <person name="Andreopoulos B."/>
            <person name="Lipzen A."/>
            <person name="Chen C."/>
            <person name="Yanf M."/>
            <person name="Daum C."/>
            <person name="Ng V."/>
            <person name="Clum A."/>
            <person name="Steindorff A."/>
            <person name="Ohm R."/>
            <person name="Martin F."/>
            <person name="Silar P."/>
            <person name="Natvig D."/>
            <person name="Lalanne C."/>
            <person name="Gautier V."/>
            <person name="Ament-Velasquez S.L."/>
            <person name="Kruys A."/>
            <person name="Hutchinson M.I."/>
            <person name="Powell A.J."/>
            <person name="Barry K."/>
            <person name="Miller A.N."/>
            <person name="Grigoriev I.V."/>
            <person name="Debuchy R."/>
            <person name="Gladieux P."/>
            <person name="Thoren M.H."/>
            <person name="Johannesson H."/>
        </authorList>
    </citation>
    <scope>NUCLEOTIDE SEQUENCE</scope>
    <source>
        <strain evidence="2">PSN324</strain>
    </source>
</reference>
<accession>A0AAV9HAC0</accession>
<dbReference type="EMBL" id="MU865109">
    <property type="protein sequence ID" value="KAK4457542.1"/>
    <property type="molecule type" value="Genomic_DNA"/>
</dbReference>
<organism evidence="2 3">
    <name type="scientific">Cladorrhinum samala</name>
    <dbReference type="NCBI Taxonomy" id="585594"/>
    <lineage>
        <taxon>Eukaryota</taxon>
        <taxon>Fungi</taxon>
        <taxon>Dikarya</taxon>
        <taxon>Ascomycota</taxon>
        <taxon>Pezizomycotina</taxon>
        <taxon>Sordariomycetes</taxon>
        <taxon>Sordariomycetidae</taxon>
        <taxon>Sordariales</taxon>
        <taxon>Podosporaceae</taxon>
        <taxon>Cladorrhinum</taxon>
    </lineage>
</organism>
<gene>
    <name evidence="2" type="ORF">QBC42DRAFT_278842</name>
</gene>
<dbReference type="AlphaFoldDB" id="A0AAV9HAC0"/>
<feature type="region of interest" description="Disordered" evidence="1">
    <location>
        <begin position="42"/>
        <end position="76"/>
    </location>
</feature>
<keyword evidence="3" id="KW-1185">Reference proteome</keyword>
<reference evidence="2" key="1">
    <citation type="journal article" date="2023" name="Mol. Phylogenet. Evol.">
        <title>Genome-scale phylogeny and comparative genomics of the fungal order Sordariales.</title>
        <authorList>
            <person name="Hensen N."/>
            <person name="Bonometti L."/>
            <person name="Westerberg I."/>
            <person name="Brannstrom I.O."/>
            <person name="Guillou S."/>
            <person name="Cros-Aarteil S."/>
            <person name="Calhoun S."/>
            <person name="Haridas S."/>
            <person name="Kuo A."/>
            <person name="Mondo S."/>
            <person name="Pangilinan J."/>
            <person name="Riley R."/>
            <person name="LaButti K."/>
            <person name="Andreopoulos B."/>
            <person name="Lipzen A."/>
            <person name="Chen C."/>
            <person name="Yan M."/>
            <person name="Daum C."/>
            <person name="Ng V."/>
            <person name="Clum A."/>
            <person name="Steindorff A."/>
            <person name="Ohm R.A."/>
            <person name="Martin F."/>
            <person name="Silar P."/>
            <person name="Natvig D.O."/>
            <person name="Lalanne C."/>
            <person name="Gautier V."/>
            <person name="Ament-Velasquez S.L."/>
            <person name="Kruys A."/>
            <person name="Hutchinson M.I."/>
            <person name="Powell A.J."/>
            <person name="Barry K."/>
            <person name="Miller A.N."/>
            <person name="Grigoriev I.V."/>
            <person name="Debuchy R."/>
            <person name="Gladieux P."/>
            <person name="Hiltunen Thoren M."/>
            <person name="Johannesson H."/>
        </authorList>
    </citation>
    <scope>NUCLEOTIDE SEQUENCE</scope>
    <source>
        <strain evidence="2">PSN324</strain>
    </source>
</reference>
<evidence type="ECO:0000313" key="2">
    <source>
        <dbReference type="EMBL" id="KAK4457542.1"/>
    </source>
</evidence>
<dbReference type="Proteomes" id="UP001321749">
    <property type="component" value="Unassembled WGS sequence"/>
</dbReference>
<comment type="caution">
    <text evidence="2">The sequence shown here is derived from an EMBL/GenBank/DDBJ whole genome shotgun (WGS) entry which is preliminary data.</text>
</comment>
<feature type="compositionally biased region" description="Basic and acidic residues" evidence="1">
    <location>
        <begin position="42"/>
        <end position="53"/>
    </location>
</feature>
<name>A0AAV9HAC0_9PEZI</name>
<sequence>MSGGSANKDTSGNPRLRSVLESDGVTFHIKAGGQKWQCKLLDRNTHERQKAMRTDSSSSVSTESNVSSASSTTSSH</sequence>